<reference evidence="3" key="1">
    <citation type="submission" date="2022-05" db="EMBL/GenBank/DDBJ databases">
        <title>The Musa troglodytarum L. genome provides insights into the mechanism of non-climacteric behaviour and enrichment of carotenoids.</title>
        <authorList>
            <person name="Wang J."/>
        </authorList>
    </citation>
    <scope>NUCLEOTIDE SEQUENCE</scope>
    <source>
        <tissue evidence="3">Leaf</tissue>
    </source>
</reference>
<keyword evidence="2" id="KW-0812">Transmembrane</keyword>
<evidence type="ECO:0000256" key="1">
    <source>
        <dbReference type="SAM" id="MobiDB-lite"/>
    </source>
</evidence>
<name>A0A9E7HN52_9LILI</name>
<evidence type="ECO:0000256" key="2">
    <source>
        <dbReference type="SAM" id="Phobius"/>
    </source>
</evidence>
<organism evidence="3 4">
    <name type="scientific">Musa troglodytarum</name>
    <name type="common">fe'i banana</name>
    <dbReference type="NCBI Taxonomy" id="320322"/>
    <lineage>
        <taxon>Eukaryota</taxon>
        <taxon>Viridiplantae</taxon>
        <taxon>Streptophyta</taxon>
        <taxon>Embryophyta</taxon>
        <taxon>Tracheophyta</taxon>
        <taxon>Spermatophyta</taxon>
        <taxon>Magnoliopsida</taxon>
        <taxon>Liliopsida</taxon>
        <taxon>Zingiberales</taxon>
        <taxon>Musaceae</taxon>
        <taxon>Musa</taxon>
    </lineage>
</organism>
<keyword evidence="4" id="KW-1185">Reference proteome</keyword>
<proteinExistence type="predicted"/>
<dbReference type="Proteomes" id="UP001055439">
    <property type="component" value="Chromosome 8"/>
</dbReference>
<feature type="region of interest" description="Disordered" evidence="1">
    <location>
        <begin position="79"/>
        <end position="143"/>
    </location>
</feature>
<gene>
    <name evidence="3" type="ORF">MUK42_17995</name>
</gene>
<keyword evidence="2" id="KW-1133">Transmembrane helix</keyword>
<accession>A0A9E7HN52</accession>
<sequence length="204" mass="22014">MLPTTEKTSPPAAVPILASVFSLCRFKETLILFRRFRPIHGIRGRGSNRQGDVASSAAVPTRVSLRLSFVPIQETPDPLRKECLVPAPPPADSTDQSAEEVSKPPPQQPAAEYHGGGSPRYGGDSRQLGSPFTDATASGPDEPVYSDTVKAVVPKKEEEACCIFLMVTISWCVIVGFVLISYITLLLASTGMRPSFLMGSLEPW</sequence>
<dbReference type="EMBL" id="CP097510">
    <property type="protein sequence ID" value="URE36870.1"/>
    <property type="molecule type" value="Genomic_DNA"/>
</dbReference>
<feature type="compositionally biased region" description="Polar residues" evidence="1">
    <location>
        <begin position="127"/>
        <end position="136"/>
    </location>
</feature>
<evidence type="ECO:0000313" key="3">
    <source>
        <dbReference type="EMBL" id="URE36870.1"/>
    </source>
</evidence>
<evidence type="ECO:0000313" key="4">
    <source>
        <dbReference type="Proteomes" id="UP001055439"/>
    </source>
</evidence>
<protein>
    <submittedName>
        <fullName evidence="3">Uncharacterized protein</fullName>
    </submittedName>
</protein>
<feature type="transmembrane region" description="Helical" evidence="2">
    <location>
        <begin position="163"/>
        <end position="188"/>
    </location>
</feature>
<dbReference type="AlphaFoldDB" id="A0A9E7HN52"/>
<keyword evidence="2" id="KW-0472">Membrane</keyword>